<evidence type="ECO:0000256" key="5">
    <source>
        <dbReference type="ARBA" id="ARBA00023163"/>
    </source>
</evidence>
<dbReference type="AlphaFoldDB" id="A0A2U1N8U8"/>
<accession>A0A2U1N8U8</accession>
<dbReference type="OrthoDB" id="1932364at2759"/>
<keyword evidence="3 9" id="KW-0238">DNA-binding</keyword>
<dbReference type="InterPro" id="IPR001471">
    <property type="entry name" value="AP2/ERF_dom"/>
</dbReference>
<dbReference type="PROSITE" id="PS51032">
    <property type="entry name" value="AP2_ERF"/>
    <property type="match status" value="1"/>
</dbReference>
<evidence type="ECO:0000256" key="6">
    <source>
        <dbReference type="ARBA" id="ARBA00023242"/>
    </source>
</evidence>
<evidence type="ECO:0000256" key="4">
    <source>
        <dbReference type="ARBA" id="ARBA00023159"/>
    </source>
</evidence>
<comment type="similarity">
    <text evidence="7">Belongs to the AP2/ERF transcription factor family. ERF subfamily.</text>
</comment>
<dbReference type="SUPFAM" id="SSF54171">
    <property type="entry name" value="DNA-binding domain"/>
    <property type="match status" value="1"/>
</dbReference>
<evidence type="ECO:0000313" key="10">
    <source>
        <dbReference type="Proteomes" id="UP000245207"/>
    </source>
</evidence>
<dbReference type="Proteomes" id="UP000245207">
    <property type="component" value="Unassembled WGS sequence"/>
</dbReference>
<gene>
    <name evidence="9" type="ORF">CTI12_AA293820</name>
</gene>
<dbReference type="GO" id="GO:0003677">
    <property type="term" value="F:DNA binding"/>
    <property type="evidence" value="ECO:0007669"/>
    <property type="project" value="UniProtKB-KW"/>
</dbReference>
<organism evidence="9 10">
    <name type="scientific">Artemisia annua</name>
    <name type="common">Sweet wormwood</name>
    <dbReference type="NCBI Taxonomy" id="35608"/>
    <lineage>
        <taxon>Eukaryota</taxon>
        <taxon>Viridiplantae</taxon>
        <taxon>Streptophyta</taxon>
        <taxon>Embryophyta</taxon>
        <taxon>Tracheophyta</taxon>
        <taxon>Spermatophyta</taxon>
        <taxon>Magnoliopsida</taxon>
        <taxon>eudicotyledons</taxon>
        <taxon>Gunneridae</taxon>
        <taxon>Pentapetalae</taxon>
        <taxon>asterids</taxon>
        <taxon>campanulids</taxon>
        <taxon>Asterales</taxon>
        <taxon>Asteraceae</taxon>
        <taxon>Asteroideae</taxon>
        <taxon>Anthemideae</taxon>
        <taxon>Artemisiinae</taxon>
        <taxon>Artemisia</taxon>
    </lineage>
</organism>
<keyword evidence="10" id="KW-1185">Reference proteome</keyword>
<keyword evidence="6" id="KW-0539">Nucleus</keyword>
<proteinExistence type="inferred from homology"/>
<dbReference type="GO" id="GO:0005634">
    <property type="term" value="C:nucleus"/>
    <property type="evidence" value="ECO:0007669"/>
    <property type="project" value="UniProtKB-SubCell"/>
</dbReference>
<dbReference type="InterPro" id="IPR016177">
    <property type="entry name" value="DNA-bd_dom_sf"/>
</dbReference>
<dbReference type="CDD" id="cd00018">
    <property type="entry name" value="AP2"/>
    <property type="match status" value="1"/>
</dbReference>
<dbReference type="InterPro" id="IPR045277">
    <property type="entry name" value="DRE1A-I"/>
</dbReference>
<dbReference type="Pfam" id="PF00847">
    <property type="entry name" value="AP2"/>
    <property type="match status" value="1"/>
</dbReference>
<keyword evidence="4" id="KW-0010">Activator</keyword>
<comment type="subcellular location">
    <subcellularLocation>
        <location evidence="1">Nucleus</location>
    </subcellularLocation>
</comment>
<evidence type="ECO:0000256" key="2">
    <source>
        <dbReference type="ARBA" id="ARBA00023015"/>
    </source>
</evidence>
<name>A0A2U1N8U8_ARTAN</name>
<evidence type="ECO:0000313" key="9">
    <source>
        <dbReference type="EMBL" id="PWA69892.1"/>
    </source>
</evidence>
<feature type="domain" description="AP2/ERF" evidence="8">
    <location>
        <begin position="6"/>
        <end position="65"/>
    </location>
</feature>
<dbReference type="PANTHER" id="PTHR31839">
    <property type="entry name" value="DEHYDRATION-RESPONSIVE ELEMENT-BINDING PROTEIN 1D"/>
    <property type="match status" value="1"/>
</dbReference>
<comment type="caution">
    <text evidence="9">The sequence shown here is derived from an EMBL/GenBank/DDBJ whole genome shotgun (WGS) entry which is preliminary data.</text>
</comment>
<dbReference type="EMBL" id="PKPP01003342">
    <property type="protein sequence ID" value="PWA69892.1"/>
    <property type="molecule type" value="Genomic_DNA"/>
</dbReference>
<keyword evidence="2" id="KW-0805">Transcription regulation</keyword>
<dbReference type="PANTHER" id="PTHR31839:SF85">
    <property type="entry name" value="AP2_ERF DOMAIN-CONTAINING PROTEIN"/>
    <property type="match status" value="1"/>
</dbReference>
<protein>
    <submittedName>
        <fullName evidence="9">DNA-binding domain-containing protein</fullName>
    </submittedName>
</protein>
<keyword evidence="5" id="KW-0804">Transcription</keyword>
<dbReference type="Gene3D" id="3.30.730.10">
    <property type="entry name" value="AP2/ERF domain"/>
    <property type="match status" value="1"/>
</dbReference>
<sequence>MSTSGKHPSLHGIRSRNGKWVAEIREPRKSSRIWLGTYPTPEMAAAAYDVAALALRGCDASLNFPEFIGSYRVPEFPEPTLIRNAAGEAADMIKLCMEREDGQQADHGGNGVVLGNDEFIDEEAIFDMPNLLVNMAEGMMVSPPRPTSIDDRSPVDYSSGCDNLWSY</sequence>
<dbReference type="InterPro" id="IPR036955">
    <property type="entry name" value="AP2/ERF_dom_sf"/>
</dbReference>
<evidence type="ECO:0000259" key="8">
    <source>
        <dbReference type="PROSITE" id="PS51032"/>
    </source>
</evidence>
<evidence type="ECO:0000256" key="3">
    <source>
        <dbReference type="ARBA" id="ARBA00023125"/>
    </source>
</evidence>
<dbReference type="GO" id="GO:0003700">
    <property type="term" value="F:DNA-binding transcription factor activity"/>
    <property type="evidence" value="ECO:0007669"/>
    <property type="project" value="InterPro"/>
</dbReference>
<evidence type="ECO:0000256" key="1">
    <source>
        <dbReference type="ARBA" id="ARBA00004123"/>
    </source>
</evidence>
<dbReference type="SMART" id="SM00380">
    <property type="entry name" value="AP2"/>
    <property type="match status" value="1"/>
</dbReference>
<dbReference type="STRING" id="35608.A0A2U1N8U8"/>
<evidence type="ECO:0000256" key="7">
    <source>
        <dbReference type="ARBA" id="ARBA00024343"/>
    </source>
</evidence>
<reference evidence="9 10" key="1">
    <citation type="journal article" date="2018" name="Mol. Plant">
        <title>The genome of Artemisia annua provides insight into the evolution of Asteraceae family and artemisinin biosynthesis.</title>
        <authorList>
            <person name="Shen Q."/>
            <person name="Zhang L."/>
            <person name="Liao Z."/>
            <person name="Wang S."/>
            <person name="Yan T."/>
            <person name="Shi P."/>
            <person name="Liu M."/>
            <person name="Fu X."/>
            <person name="Pan Q."/>
            <person name="Wang Y."/>
            <person name="Lv Z."/>
            <person name="Lu X."/>
            <person name="Zhang F."/>
            <person name="Jiang W."/>
            <person name="Ma Y."/>
            <person name="Chen M."/>
            <person name="Hao X."/>
            <person name="Li L."/>
            <person name="Tang Y."/>
            <person name="Lv G."/>
            <person name="Zhou Y."/>
            <person name="Sun X."/>
            <person name="Brodelius P.E."/>
            <person name="Rose J.K.C."/>
            <person name="Tang K."/>
        </authorList>
    </citation>
    <scope>NUCLEOTIDE SEQUENCE [LARGE SCALE GENOMIC DNA]</scope>
    <source>
        <strain evidence="10">cv. Huhao1</strain>
        <tissue evidence="9">Leaf</tissue>
    </source>
</reference>